<keyword evidence="1" id="KW-0732">Signal</keyword>
<sequence>MQRMFKLKATLLGLMLVISSPSVAGASHVLPLSSAAPFELAPGLKNNRKSNNNLVVTSAQQAIQIAKRSYSGKVLKVQSSNVNGHPGYRVKLLTNDGVIFYVSVDATNGSVRRN</sequence>
<dbReference type="AlphaFoldDB" id="A0A9X2C9J8"/>
<dbReference type="InterPro" id="IPR025711">
    <property type="entry name" value="PepSY"/>
</dbReference>
<dbReference type="Pfam" id="PF03413">
    <property type="entry name" value="PepSY"/>
    <property type="match status" value="1"/>
</dbReference>
<gene>
    <name evidence="3" type="ORF">L2749_01355</name>
</gene>
<organism evidence="3 4">
    <name type="scientific">Shewanella algicola</name>
    <dbReference type="NCBI Taxonomy" id="640633"/>
    <lineage>
        <taxon>Bacteria</taxon>
        <taxon>Pseudomonadati</taxon>
        <taxon>Pseudomonadota</taxon>
        <taxon>Gammaproteobacteria</taxon>
        <taxon>Alteromonadales</taxon>
        <taxon>Shewanellaceae</taxon>
        <taxon>Shewanella</taxon>
    </lineage>
</organism>
<reference evidence="3" key="1">
    <citation type="submission" date="2022-01" db="EMBL/GenBank/DDBJ databases">
        <title>Whole genome-based taxonomy of the Shewanellaceae.</title>
        <authorList>
            <person name="Martin-Rodriguez A.J."/>
        </authorList>
    </citation>
    <scope>NUCLEOTIDE SEQUENCE</scope>
    <source>
        <strain evidence="3">DSM 23803</strain>
    </source>
</reference>
<feature type="domain" description="PepSY" evidence="2">
    <location>
        <begin position="58"/>
        <end position="112"/>
    </location>
</feature>
<comment type="caution">
    <text evidence="3">The sequence shown here is derived from an EMBL/GenBank/DDBJ whole genome shotgun (WGS) entry which is preliminary data.</text>
</comment>
<dbReference type="EMBL" id="JAKILJ010000002">
    <property type="protein sequence ID" value="MCL1103915.1"/>
    <property type="molecule type" value="Genomic_DNA"/>
</dbReference>
<dbReference type="Proteomes" id="UP001139408">
    <property type="component" value="Unassembled WGS sequence"/>
</dbReference>
<evidence type="ECO:0000259" key="2">
    <source>
        <dbReference type="Pfam" id="PF03413"/>
    </source>
</evidence>
<dbReference type="RefSeq" id="WP_229779861.1">
    <property type="nucleotide sequence ID" value="NZ_BMQI01000002.1"/>
</dbReference>
<feature type="chain" id="PRO_5040814155" evidence="1">
    <location>
        <begin position="25"/>
        <end position="114"/>
    </location>
</feature>
<protein>
    <submittedName>
        <fullName evidence="3">PepSY domain-containing protein</fullName>
    </submittedName>
</protein>
<feature type="signal peptide" evidence="1">
    <location>
        <begin position="1"/>
        <end position="24"/>
    </location>
</feature>
<proteinExistence type="predicted"/>
<name>A0A9X2C9J8_9GAMM</name>
<dbReference type="Gene3D" id="3.10.450.40">
    <property type="match status" value="1"/>
</dbReference>
<keyword evidence="4" id="KW-1185">Reference proteome</keyword>
<evidence type="ECO:0000256" key="1">
    <source>
        <dbReference type="SAM" id="SignalP"/>
    </source>
</evidence>
<evidence type="ECO:0000313" key="4">
    <source>
        <dbReference type="Proteomes" id="UP001139408"/>
    </source>
</evidence>
<accession>A0A9X2C9J8</accession>
<evidence type="ECO:0000313" key="3">
    <source>
        <dbReference type="EMBL" id="MCL1103915.1"/>
    </source>
</evidence>